<evidence type="ECO:0000313" key="2">
    <source>
        <dbReference type="EMBL" id="GFO66959.1"/>
    </source>
</evidence>
<gene>
    <name evidence="2" type="ORF">GMLC_05380</name>
</gene>
<reference evidence="3" key="1">
    <citation type="submission" date="2020-06" db="EMBL/GenBank/DDBJ databases">
        <title>Draft genomic sequecing of Geomonas sp. Red745.</title>
        <authorList>
            <person name="Itoh H."/>
            <person name="Xu Z.X."/>
            <person name="Ushijima N."/>
            <person name="Masuda Y."/>
            <person name="Shiratori Y."/>
            <person name="Senoo K."/>
        </authorList>
    </citation>
    <scope>NUCLEOTIDE SEQUENCE [LARGE SCALE GENOMIC DNA]</scope>
    <source>
        <strain evidence="3">Red745</strain>
    </source>
</reference>
<comment type="caution">
    <text evidence="2">The sequence shown here is derived from an EMBL/GenBank/DDBJ whole genome shotgun (WGS) entry which is preliminary data.</text>
</comment>
<evidence type="ECO:0000256" key="1">
    <source>
        <dbReference type="SAM" id="MobiDB-lite"/>
    </source>
</evidence>
<keyword evidence="3" id="KW-1185">Reference proteome</keyword>
<name>A0A6V8N6Q5_9BACT</name>
<organism evidence="2 3">
    <name type="scientific">Geomonas limicola</name>
    <dbReference type="NCBI Taxonomy" id="2740186"/>
    <lineage>
        <taxon>Bacteria</taxon>
        <taxon>Pseudomonadati</taxon>
        <taxon>Thermodesulfobacteriota</taxon>
        <taxon>Desulfuromonadia</taxon>
        <taxon>Geobacterales</taxon>
        <taxon>Geobacteraceae</taxon>
        <taxon>Geomonas</taxon>
    </lineage>
</organism>
<dbReference type="AlphaFoldDB" id="A0A6V8N6Q5"/>
<dbReference type="RefSeq" id="WP_183359481.1">
    <property type="nucleotide sequence ID" value="NZ_BLXZ01000001.1"/>
</dbReference>
<protein>
    <submittedName>
        <fullName evidence="2">Uncharacterized protein</fullName>
    </submittedName>
</protein>
<dbReference type="Proteomes" id="UP000587586">
    <property type="component" value="Unassembled WGS sequence"/>
</dbReference>
<accession>A0A6V8N6Q5</accession>
<proteinExistence type="predicted"/>
<sequence length="72" mass="7971">MSWTAEKPTAAGKYWYDPNGHHKEGRQKHELRIVAIRPDANGNLVALLHGIADTSPIETLNGDWFGPLNPPV</sequence>
<evidence type="ECO:0000313" key="3">
    <source>
        <dbReference type="Proteomes" id="UP000587586"/>
    </source>
</evidence>
<feature type="region of interest" description="Disordered" evidence="1">
    <location>
        <begin position="1"/>
        <end position="21"/>
    </location>
</feature>
<dbReference type="EMBL" id="BLXZ01000001">
    <property type="protein sequence ID" value="GFO66959.1"/>
    <property type="molecule type" value="Genomic_DNA"/>
</dbReference>